<keyword evidence="1" id="KW-0732">Signal</keyword>
<evidence type="ECO:0008006" key="4">
    <source>
        <dbReference type="Google" id="ProtNLM"/>
    </source>
</evidence>
<evidence type="ECO:0000256" key="1">
    <source>
        <dbReference type="SAM" id="SignalP"/>
    </source>
</evidence>
<dbReference type="AlphaFoldDB" id="A0A0D0EAW8"/>
<dbReference type="HOGENOM" id="CLU_079147_0_0_1"/>
<keyword evidence="3" id="KW-1185">Reference proteome</keyword>
<gene>
    <name evidence="2" type="ORF">PAXRUDRAFT_137412</name>
</gene>
<protein>
    <recommendedName>
        <fullName evidence="4">F-box domain-containing protein</fullName>
    </recommendedName>
</protein>
<proteinExistence type="predicted"/>
<name>A0A0D0EAW8_9AGAM</name>
<evidence type="ECO:0000313" key="2">
    <source>
        <dbReference type="EMBL" id="KIK96905.1"/>
    </source>
</evidence>
<reference evidence="3" key="2">
    <citation type="submission" date="2015-01" db="EMBL/GenBank/DDBJ databases">
        <title>Evolutionary Origins and Diversification of the Mycorrhizal Mutualists.</title>
        <authorList>
            <consortium name="DOE Joint Genome Institute"/>
            <consortium name="Mycorrhizal Genomics Consortium"/>
            <person name="Kohler A."/>
            <person name="Kuo A."/>
            <person name="Nagy L.G."/>
            <person name="Floudas D."/>
            <person name="Copeland A."/>
            <person name="Barry K.W."/>
            <person name="Cichocki N."/>
            <person name="Veneault-Fourrey C."/>
            <person name="LaButti K."/>
            <person name="Lindquist E.A."/>
            <person name="Lipzen A."/>
            <person name="Lundell T."/>
            <person name="Morin E."/>
            <person name="Murat C."/>
            <person name="Riley R."/>
            <person name="Ohm R."/>
            <person name="Sun H."/>
            <person name="Tunlid A."/>
            <person name="Henrissat B."/>
            <person name="Grigoriev I.V."/>
            <person name="Hibbett D.S."/>
            <person name="Martin F."/>
        </authorList>
    </citation>
    <scope>NUCLEOTIDE SEQUENCE [LARGE SCALE GENOMIC DNA]</scope>
    <source>
        <strain evidence="3">Ve08.2h10</strain>
    </source>
</reference>
<sequence length="319" mass="36316">MSFTSLPIEILSLILQRAVADVAIPSDILRVCQLFHDVGTECLYTHLRFTAPKQLQLFAMTRIRETPLVVPRSITVDLTGKEDFYVFQYLHDTFMKCKWLADEVLTRTREGGDVRMKRISLRMHSYARDTVVELLAEGLCTISPDAFEWTGPDPDHHFSTAVMYRWVRSGTRKIIPPVAACLFKHITSWNNIKEVKVSSISFATNSVREGPFPPLIADIPSLRTLYIGQATFLHPQAIAGMFYQGRMSNLWQVLLVDAYSESIWGPRLRRSDVEKAAKTLCHTDEQGAVIARIKRVVTCEKKTERIMGGDRIEGTHILY</sequence>
<dbReference type="EMBL" id="KN824961">
    <property type="protein sequence ID" value="KIK96905.1"/>
    <property type="molecule type" value="Genomic_DNA"/>
</dbReference>
<accession>A0A0D0EAW8</accession>
<feature type="chain" id="PRO_5002209422" description="F-box domain-containing protein" evidence="1">
    <location>
        <begin position="21"/>
        <end position="319"/>
    </location>
</feature>
<dbReference type="OrthoDB" id="2587912at2759"/>
<evidence type="ECO:0000313" key="3">
    <source>
        <dbReference type="Proteomes" id="UP000054538"/>
    </source>
</evidence>
<organism evidence="2 3">
    <name type="scientific">Paxillus rubicundulus Ve08.2h10</name>
    <dbReference type="NCBI Taxonomy" id="930991"/>
    <lineage>
        <taxon>Eukaryota</taxon>
        <taxon>Fungi</taxon>
        <taxon>Dikarya</taxon>
        <taxon>Basidiomycota</taxon>
        <taxon>Agaricomycotina</taxon>
        <taxon>Agaricomycetes</taxon>
        <taxon>Agaricomycetidae</taxon>
        <taxon>Boletales</taxon>
        <taxon>Paxilineae</taxon>
        <taxon>Paxillaceae</taxon>
        <taxon>Paxillus</taxon>
    </lineage>
</organism>
<dbReference type="InParanoid" id="A0A0D0EAW8"/>
<feature type="signal peptide" evidence="1">
    <location>
        <begin position="1"/>
        <end position="20"/>
    </location>
</feature>
<reference evidence="2 3" key="1">
    <citation type="submission" date="2014-04" db="EMBL/GenBank/DDBJ databases">
        <authorList>
            <consortium name="DOE Joint Genome Institute"/>
            <person name="Kuo A."/>
            <person name="Kohler A."/>
            <person name="Jargeat P."/>
            <person name="Nagy L.G."/>
            <person name="Floudas D."/>
            <person name="Copeland A."/>
            <person name="Barry K.W."/>
            <person name="Cichocki N."/>
            <person name="Veneault-Fourrey C."/>
            <person name="LaButti K."/>
            <person name="Lindquist E.A."/>
            <person name="Lipzen A."/>
            <person name="Lundell T."/>
            <person name="Morin E."/>
            <person name="Murat C."/>
            <person name="Sun H."/>
            <person name="Tunlid A."/>
            <person name="Henrissat B."/>
            <person name="Grigoriev I.V."/>
            <person name="Hibbett D.S."/>
            <person name="Martin F."/>
            <person name="Nordberg H.P."/>
            <person name="Cantor M.N."/>
            <person name="Hua S.X."/>
        </authorList>
    </citation>
    <scope>NUCLEOTIDE SEQUENCE [LARGE SCALE GENOMIC DNA]</scope>
    <source>
        <strain evidence="2 3">Ve08.2h10</strain>
    </source>
</reference>
<dbReference type="Proteomes" id="UP000054538">
    <property type="component" value="Unassembled WGS sequence"/>
</dbReference>